<keyword evidence="2" id="KW-1185">Reference proteome</keyword>
<dbReference type="STRING" id="326474.AWB65_05776"/>
<dbReference type="Proteomes" id="UP000054977">
    <property type="component" value="Unassembled WGS sequence"/>
</dbReference>
<accession>A0A158J2V1</accession>
<dbReference type="RefSeq" id="WP_235007819.1">
    <property type="nucleotide sequence ID" value="NZ_FCNW02000052.1"/>
</dbReference>
<dbReference type="AlphaFoldDB" id="A0A158J2V1"/>
<evidence type="ECO:0000313" key="2">
    <source>
        <dbReference type="Proteomes" id="UP000054977"/>
    </source>
</evidence>
<name>A0A158J2V1_9BURK</name>
<proteinExistence type="predicted"/>
<reference evidence="1" key="1">
    <citation type="submission" date="2016-01" db="EMBL/GenBank/DDBJ databases">
        <authorList>
            <person name="Peeters C."/>
        </authorList>
    </citation>
    <scope>NUCLEOTIDE SEQUENCE [LARGE SCALE GENOMIC DNA]</scope>
    <source>
        <strain evidence="1">LMG 22934</strain>
    </source>
</reference>
<comment type="caution">
    <text evidence="1">The sequence shown here is derived from an EMBL/GenBank/DDBJ whole genome shotgun (WGS) entry which is preliminary data.</text>
</comment>
<sequence length="112" mass="12108">MGARLVLSLYPEHTLNNQISKRTKDALAAAKARGVVLGKAGYANLKPNIEARQQAAVEFAASLARVIAGFRSANMTQRAMVAELNTLGIKTSRGKDWSLTQLQRTLDRLGGE</sequence>
<protein>
    <submittedName>
        <fullName evidence="1">Resolvase</fullName>
    </submittedName>
</protein>
<organism evidence="1 2">
    <name type="scientific">Caballeronia humi</name>
    <dbReference type="NCBI Taxonomy" id="326474"/>
    <lineage>
        <taxon>Bacteria</taxon>
        <taxon>Pseudomonadati</taxon>
        <taxon>Pseudomonadota</taxon>
        <taxon>Betaproteobacteria</taxon>
        <taxon>Burkholderiales</taxon>
        <taxon>Burkholderiaceae</taxon>
        <taxon>Caballeronia</taxon>
    </lineage>
</organism>
<gene>
    <name evidence="1" type="ORF">AWB65_05776</name>
</gene>
<evidence type="ECO:0000313" key="1">
    <source>
        <dbReference type="EMBL" id="SAL62650.1"/>
    </source>
</evidence>
<dbReference type="EMBL" id="FCNW02000052">
    <property type="protein sequence ID" value="SAL62650.1"/>
    <property type="molecule type" value="Genomic_DNA"/>
</dbReference>